<feature type="DNA-binding region" description="H-T-H motif" evidence="4">
    <location>
        <begin position="38"/>
        <end position="57"/>
    </location>
</feature>
<keyword evidence="1" id="KW-0805">Transcription regulation</keyword>
<accession>A0ABW8C126</accession>
<keyword evidence="2 4" id="KW-0238">DNA-binding</keyword>
<dbReference type="Gene3D" id="1.10.357.10">
    <property type="entry name" value="Tetracycline Repressor, domain 2"/>
    <property type="match status" value="1"/>
</dbReference>
<dbReference type="RefSeq" id="WP_399643355.1">
    <property type="nucleotide sequence ID" value="NZ_JBITYG010000001.1"/>
</dbReference>
<comment type="caution">
    <text evidence="6">The sequence shown here is derived from an EMBL/GenBank/DDBJ whole genome shotgun (WGS) entry which is preliminary data.</text>
</comment>
<dbReference type="InterPro" id="IPR011075">
    <property type="entry name" value="TetR_C"/>
</dbReference>
<keyword evidence="3" id="KW-0804">Transcription</keyword>
<dbReference type="PROSITE" id="PS50977">
    <property type="entry name" value="HTH_TETR_2"/>
    <property type="match status" value="1"/>
</dbReference>
<gene>
    <name evidence="6" type="ORF">ACIGXA_01250</name>
</gene>
<feature type="domain" description="HTH tetR-type" evidence="5">
    <location>
        <begin position="15"/>
        <end position="75"/>
    </location>
</feature>
<name>A0ABW8C126_9ACTN</name>
<sequence length="214" mass="23464">MADSERPDGRRVRGERTRQAVLDTAVALASVDGLDGLSLARLSGALGVSKSGLFTHWRDKEQLQLDVIDRARKQWGALVMRPAQDAPAGVRRLLALHEARLAFYAEDVLPGGCFFAAVQTEFDDRPGAVRDRVAQSVVDWVRHIQDLVEEAIALGELRADVDAAQLTFEIDALGEAVVTRSRLMDRATVLAQAHRAVLERLRSCCTDPSILPES</sequence>
<protein>
    <submittedName>
        <fullName evidence="6">TetR family transcriptional regulator C-terminal domain-containing protein</fullName>
    </submittedName>
</protein>
<dbReference type="SUPFAM" id="SSF48498">
    <property type="entry name" value="Tetracyclin repressor-like, C-terminal domain"/>
    <property type="match status" value="1"/>
</dbReference>
<reference evidence="6 7" key="1">
    <citation type="submission" date="2024-10" db="EMBL/GenBank/DDBJ databases">
        <title>The Natural Products Discovery Center: Release of the First 8490 Sequenced Strains for Exploring Actinobacteria Biosynthetic Diversity.</title>
        <authorList>
            <person name="Kalkreuter E."/>
            <person name="Kautsar S.A."/>
            <person name="Yang D."/>
            <person name="Bader C.D."/>
            <person name="Teijaro C.N."/>
            <person name="Fluegel L."/>
            <person name="Davis C.M."/>
            <person name="Simpson J.R."/>
            <person name="Lauterbach L."/>
            <person name="Steele A.D."/>
            <person name="Gui C."/>
            <person name="Meng S."/>
            <person name="Li G."/>
            <person name="Viehrig K."/>
            <person name="Ye F."/>
            <person name="Su P."/>
            <person name="Kiefer A.F."/>
            <person name="Nichols A."/>
            <person name="Cepeda A.J."/>
            <person name="Yan W."/>
            <person name="Fan B."/>
            <person name="Jiang Y."/>
            <person name="Adhikari A."/>
            <person name="Zheng C.-J."/>
            <person name="Schuster L."/>
            <person name="Cowan T.M."/>
            <person name="Smanski M.J."/>
            <person name="Chevrette M.G."/>
            <person name="De Carvalho L.P.S."/>
            <person name="Shen B."/>
        </authorList>
    </citation>
    <scope>NUCLEOTIDE SEQUENCE [LARGE SCALE GENOMIC DNA]</scope>
    <source>
        <strain evidence="6 7">NPDC053399</strain>
    </source>
</reference>
<dbReference type="Pfam" id="PF16925">
    <property type="entry name" value="TetR_C_13"/>
    <property type="match status" value="1"/>
</dbReference>
<organism evidence="6 7">
    <name type="scientific">Streptomyces fildesensis</name>
    <dbReference type="NCBI Taxonomy" id="375757"/>
    <lineage>
        <taxon>Bacteria</taxon>
        <taxon>Bacillati</taxon>
        <taxon>Actinomycetota</taxon>
        <taxon>Actinomycetes</taxon>
        <taxon>Kitasatosporales</taxon>
        <taxon>Streptomycetaceae</taxon>
        <taxon>Streptomyces</taxon>
    </lineage>
</organism>
<dbReference type="Proteomes" id="UP001614394">
    <property type="component" value="Unassembled WGS sequence"/>
</dbReference>
<keyword evidence="7" id="KW-1185">Reference proteome</keyword>
<evidence type="ECO:0000256" key="1">
    <source>
        <dbReference type="ARBA" id="ARBA00023015"/>
    </source>
</evidence>
<dbReference type="InterPro" id="IPR009057">
    <property type="entry name" value="Homeodomain-like_sf"/>
</dbReference>
<dbReference type="InterPro" id="IPR036271">
    <property type="entry name" value="Tet_transcr_reg_TetR-rel_C_sf"/>
</dbReference>
<dbReference type="PANTHER" id="PTHR47506">
    <property type="entry name" value="TRANSCRIPTIONAL REGULATORY PROTEIN"/>
    <property type="match status" value="1"/>
</dbReference>
<proteinExistence type="predicted"/>
<evidence type="ECO:0000256" key="2">
    <source>
        <dbReference type="ARBA" id="ARBA00023125"/>
    </source>
</evidence>
<dbReference type="SUPFAM" id="SSF46689">
    <property type="entry name" value="Homeodomain-like"/>
    <property type="match status" value="1"/>
</dbReference>
<dbReference type="Gene3D" id="1.10.10.60">
    <property type="entry name" value="Homeodomain-like"/>
    <property type="match status" value="1"/>
</dbReference>
<dbReference type="InterPro" id="IPR001647">
    <property type="entry name" value="HTH_TetR"/>
</dbReference>
<evidence type="ECO:0000313" key="7">
    <source>
        <dbReference type="Proteomes" id="UP001614394"/>
    </source>
</evidence>
<evidence type="ECO:0000259" key="5">
    <source>
        <dbReference type="PROSITE" id="PS50977"/>
    </source>
</evidence>
<dbReference type="EMBL" id="JBITYG010000001">
    <property type="protein sequence ID" value="MFI9099121.1"/>
    <property type="molecule type" value="Genomic_DNA"/>
</dbReference>
<evidence type="ECO:0000256" key="4">
    <source>
        <dbReference type="PROSITE-ProRule" id="PRU00335"/>
    </source>
</evidence>
<dbReference type="PANTHER" id="PTHR47506:SF6">
    <property type="entry name" value="HTH-TYPE TRANSCRIPTIONAL REPRESSOR NEMR"/>
    <property type="match status" value="1"/>
</dbReference>
<dbReference type="Pfam" id="PF00440">
    <property type="entry name" value="TetR_N"/>
    <property type="match status" value="1"/>
</dbReference>
<evidence type="ECO:0000256" key="3">
    <source>
        <dbReference type="ARBA" id="ARBA00023163"/>
    </source>
</evidence>
<evidence type="ECO:0000313" key="6">
    <source>
        <dbReference type="EMBL" id="MFI9099121.1"/>
    </source>
</evidence>